<dbReference type="GO" id="GO:0007189">
    <property type="term" value="P:adenylate cyclase-activating G protein-coupled receptor signaling pathway"/>
    <property type="evidence" value="ECO:0007669"/>
    <property type="project" value="TreeGrafter"/>
</dbReference>
<reference evidence="20 21" key="1">
    <citation type="submission" date="2019-06" db="EMBL/GenBank/DDBJ databases">
        <title>A chromosome-scale genome assembly of the striped catfish, Pangasianodon hypophthalmus.</title>
        <authorList>
            <person name="Wen M."/>
            <person name="Zahm M."/>
            <person name="Roques C."/>
            <person name="Cabau C."/>
            <person name="Klopp C."/>
            <person name="Donnadieu C."/>
            <person name="Jouanno E."/>
            <person name="Avarre J.-C."/>
            <person name="Campet M."/>
            <person name="Ha T.T.T."/>
            <person name="Dugue R."/>
            <person name="Lampietro C."/>
            <person name="Louis A."/>
            <person name="Herpin A."/>
            <person name="Echchiki A."/>
            <person name="Berthelot C."/>
            <person name="Parey E."/>
            <person name="Roest-Crollius H."/>
            <person name="Braasch I."/>
            <person name="Postlethwait J."/>
            <person name="Bobe J."/>
            <person name="Montfort J."/>
            <person name="Bouchez O."/>
            <person name="Begum T."/>
            <person name="Schartl M."/>
            <person name="Guiguen Y."/>
        </authorList>
    </citation>
    <scope>NUCLEOTIDE SEQUENCE [LARGE SCALE GENOMIC DNA]</scope>
    <source>
        <strain evidence="20 21">Indonesia</strain>
        <tissue evidence="20">Blood</tissue>
    </source>
</reference>
<keyword evidence="4" id="KW-1003">Cell membrane</keyword>
<keyword evidence="9 18" id="KW-0472">Membrane</keyword>
<keyword evidence="13 16" id="KW-0807">Transducer</keyword>
<dbReference type="GO" id="GO:0006954">
    <property type="term" value="P:inflammatory response"/>
    <property type="evidence" value="ECO:0007669"/>
    <property type="project" value="TreeGrafter"/>
</dbReference>
<protein>
    <recommendedName>
        <fullName evidence="3">Prostaglandin E2 receptor EP4 subtype</fullName>
    </recommendedName>
    <alternativeName>
        <fullName evidence="15">Prostanoid EP4 receptor</fullName>
    </alternativeName>
</protein>
<comment type="subcellular location">
    <subcellularLocation>
        <location evidence="1">Cell membrane</location>
        <topology evidence="1">Multi-pass membrane protein</topology>
    </subcellularLocation>
</comment>
<evidence type="ECO:0000259" key="19">
    <source>
        <dbReference type="PROSITE" id="PS50262"/>
    </source>
</evidence>
<comment type="caution">
    <text evidence="20">The sequence shown here is derived from an EMBL/GenBank/DDBJ whole genome shotgun (WGS) entry which is preliminary data.</text>
</comment>
<organism evidence="20 21">
    <name type="scientific">Pangasianodon hypophthalmus</name>
    <name type="common">Striped catfish</name>
    <name type="synonym">Helicophagus hypophthalmus</name>
    <dbReference type="NCBI Taxonomy" id="310915"/>
    <lineage>
        <taxon>Eukaryota</taxon>
        <taxon>Metazoa</taxon>
        <taxon>Chordata</taxon>
        <taxon>Craniata</taxon>
        <taxon>Vertebrata</taxon>
        <taxon>Euteleostomi</taxon>
        <taxon>Actinopterygii</taxon>
        <taxon>Neopterygii</taxon>
        <taxon>Teleostei</taxon>
        <taxon>Ostariophysi</taxon>
        <taxon>Siluriformes</taxon>
        <taxon>Pangasiidae</taxon>
        <taxon>Pangasianodon</taxon>
    </lineage>
</organism>
<dbReference type="EMBL" id="VFJC01000009">
    <property type="protein sequence ID" value="KAB5567546.1"/>
    <property type="molecule type" value="Genomic_DNA"/>
</dbReference>
<gene>
    <name evidence="20" type="ORF">PHYPO_G00234000</name>
</gene>
<dbReference type="PROSITE" id="PS00237">
    <property type="entry name" value="G_PROTEIN_RECEP_F1_1"/>
    <property type="match status" value="1"/>
</dbReference>
<dbReference type="PRINTS" id="PR00428">
    <property type="entry name" value="PROSTAGLNDNR"/>
</dbReference>
<dbReference type="InterPro" id="IPR001758">
    <property type="entry name" value="Prost_EP4_rcpt"/>
</dbReference>
<keyword evidence="7 18" id="KW-1133">Transmembrane helix</keyword>
<evidence type="ECO:0000256" key="12">
    <source>
        <dbReference type="ARBA" id="ARBA00023180"/>
    </source>
</evidence>
<comment type="subunit">
    <text evidence="2">Interacts with FEM1A.</text>
</comment>
<accession>A0A5N5NMQ1</accession>
<evidence type="ECO:0000256" key="17">
    <source>
        <dbReference type="SAM" id="MobiDB-lite"/>
    </source>
</evidence>
<evidence type="ECO:0000256" key="4">
    <source>
        <dbReference type="ARBA" id="ARBA00022475"/>
    </source>
</evidence>
<evidence type="ECO:0000256" key="8">
    <source>
        <dbReference type="ARBA" id="ARBA00023040"/>
    </source>
</evidence>
<dbReference type="GO" id="GO:0004957">
    <property type="term" value="F:prostaglandin E receptor activity"/>
    <property type="evidence" value="ECO:0007669"/>
    <property type="project" value="InterPro"/>
</dbReference>
<dbReference type="GO" id="GO:0007204">
    <property type="term" value="P:positive regulation of cytosolic calcium ion concentration"/>
    <property type="evidence" value="ECO:0007669"/>
    <property type="project" value="TreeGrafter"/>
</dbReference>
<keyword evidence="8 16" id="KW-0297">G-protein coupled receptor</keyword>
<dbReference type="AlphaFoldDB" id="A0A5N5NMQ1"/>
<dbReference type="PRINTS" id="PR01788">
    <property type="entry name" value="PROSTANOIDR"/>
</dbReference>
<evidence type="ECO:0000256" key="14">
    <source>
        <dbReference type="ARBA" id="ARBA00025493"/>
    </source>
</evidence>
<evidence type="ECO:0000256" key="7">
    <source>
        <dbReference type="ARBA" id="ARBA00022989"/>
    </source>
</evidence>
<evidence type="ECO:0000313" key="21">
    <source>
        <dbReference type="Proteomes" id="UP000327468"/>
    </source>
</evidence>
<evidence type="ECO:0000256" key="1">
    <source>
        <dbReference type="ARBA" id="ARBA00004651"/>
    </source>
</evidence>
<feature type="transmembrane region" description="Helical" evidence="18">
    <location>
        <begin position="46"/>
        <end position="73"/>
    </location>
</feature>
<dbReference type="GO" id="GO:0071380">
    <property type="term" value="P:cellular response to prostaglandin E stimulus"/>
    <property type="evidence" value="ECO:0007669"/>
    <property type="project" value="TreeGrafter"/>
</dbReference>
<dbReference type="OrthoDB" id="5959154at2759"/>
<evidence type="ECO:0000256" key="6">
    <source>
        <dbReference type="ARBA" id="ARBA00022692"/>
    </source>
</evidence>
<dbReference type="SUPFAM" id="SSF81321">
    <property type="entry name" value="Family A G protein-coupled receptor-like"/>
    <property type="match status" value="1"/>
</dbReference>
<proteinExistence type="inferred from homology"/>
<keyword evidence="5" id="KW-0597">Phosphoprotein</keyword>
<sequence>MYNGTGSLLRMEPTVPVVMFIFGVISNLIAIVVLCKSRKEQKETIFYTLVCGLAVTDLLGTVLASPVTIVTYVKGSWPAGEPLCQYFGFVLLFFSLAGLSIICAMSVERYVAINHAYFYNQYVNQRLAGATLVAIYVSNGVFCALPSVGFGRVTMQYPKTWCFLDWRTEENIHAAFSYMYAGVSVVLILATVICNVAVCGALMRMHRRFVRRMSLGSDQGRATEIGRKRSCRRLAGAEIHMVVLLIATSAVVLVCSIPLVVQVFINQIYKIPVEKRLDKNPDLLAIRFASTNPILDPWIYILLQKAVLIKLTKNINYLFCKIIARGQQKQANFHWLERQRMSSIISRDSLSLVSQNMREVRSTSQTFLYFSAINEPYKDTCSSSCIRSSPYSSKHLGSVFTNRNHSESEAETCPVNHTSHPSCLKEPDPQMTLTL</sequence>
<dbReference type="CDD" id="cd15142">
    <property type="entry name" value="7tmA_PGE2_EP4"/>
    <property type="match status" value="1"/>
</dbReference>
<keyword evidence="12" id="KW-0325">Glycoprotein</keyword>
<dbReference type="GO" id="GO:0050728">
    <property type="term" value="P:negative regulation of inflammatory response"/>
    <property type="evidence" value="ECO:0007669"/>
    <property type="project" value="TreeGrafter"/>
</dbReference>
<dbReference type="PRINTS" id="PR00237">
    <property type="entry name" value="GPCRRHODOPSN"/>
</dbReference>
<dbReference type="InterPro" id="IPR000276">
    <property type="entry name" value="GPCR_Rhodpsn"/>
</dbReference>
<evidence type="ECO:0000256" key="3">
    <source>
        <dbReference type="ARBA" id="ARBA00019131"/>
    </source>
</evidence>
<evidence type="ECO:0000256" key="10">
    <source>
        <dbReference type="ARBA" id="ARBA00023157"/>
    </source>
</evidence>
<evidence type="ECO:0000256" key="2">
    <source>
        <dbReference type="ARBA" id="ARBA00011094"/>
    </source>
</evidence>
<feature type="domain" description="G-protein coupled receptors family 1 profile" evidence="19">
    <location>
        <begin position="26"/>
        <end position="300"/>
    </location>
</feature>
<evidence type="ECO:0000256" key="13">
    <source>
        <dbReference type="ARBA" id="ARBA00023224"/>
    </source>
</evidence>
<evidence type="ECO:0000256" key="9">
    <source>
        <dbReference type="ARBA" id="ARBA00023136"/>
    </source>
</evidence>
<feature type="region of interest" description="Disordered" evidence="17">
    <location>
        <begin position="410"/>
        <end position="435"/>
    </location>
</feature>
<evidence type="ECO:0000256" key="11">
    <source>
        <dbReference type="ARBA" id="ARBA00023170"/>
    </source>
</evidence>
<dbReference type="PANTHER" id="PTHR11866">
    <property type="entry name" value="G-PROTEIN COUPLED RECEPTOR FAMILY 1 MEMBER"/>
    <property type="match status" value="1"/>
</dbReference>
<dbReference type="GO" id="GO:0005886">
    <property type="term" value="C:plasma membrane"/>
    <property type="evidence" value="ECO:0007669"/>
    <property type="project" value="UniProtKB-SubCell"/>
</dbReference>
<feature type="transmembrane region" description="Helical" evidence="18">
    <location>
        <begin position="85"/>
        <end position="107"/>
    </location>
</feature>
<evidence type="ECO:0000256" key="16">
    <source>
        <dbReference type="RuleBase" id="RU000688"/>
    </source>
</evidence>
<keyword evidence="11 16" id="KW-0675">Receptor</keyword>
<dbReference type="Pfam" id="PF00001">
    <property type="entry name" value="7tm_1"/>
    <property type="match status" value="1"/>
</dbReference>
<keyword evidence="21" id="KW-1185">Reference proteome</keyword>
<feature type="transmembrane region" description="Helical" evidence="18">
    <location>
        <begin position="178"/>
        <end position="203"/>
    </location>
</feature>
<dbReference type="InterPro" id="IPR001244">
    <property type="entry name" value="Prostglndn_DP_rcpt"/>
</dbReference>
<keyword evidence="6 16" id="KW-0812">Transmembrane</keyword>
<dbReference type="PROSITE" id="PS50262">
    <property type="entry name" value="G_PROTEIN_RECEP_F1_2"/>
    <property type="match status" value="1"/>
</dbReference>
<name>A0A5N5NMQ1_PANHP</name>
<comment type="function">
    <text evidence="14">Receptor for prostaglandin E2 (PGE2). The activity of this receptor is mediated by G(s) proteins that stimulate adenylate cyclase. Has a relaxing effect on smooth muscle. May play an important role in regulating renal hemodynamics, intestinal epithelial transport, adrenal aldosterone secretion, and uterine function.</text>
</comment>
<feature type="transmembrane region" description="Helical" evidence="18">
    <location>
        <begin position="15"/>
        <end position="34"/>
    </location>
</feature>
<evidence type="ECO:0000256" key="18">
    <source>
        <dbReference type="SAM" id="Phobius"/>
    </source>
</evidence>
<evidence type="ECO:0000256" key="15">
    <source>
        <dbReference type="ARBA" id="ARBA00031869"/>
    </source>
</evidence>
<comment type="similarity">
    <text evidence="16">Belongs to the G-protein coupled receptor 1 family.</text>
</comment>
<dbReference type="Proteomes" id="UP000327468">
    <property type="component" value="Chromosome 8"/>
</dbReference>
<dbReference type="PANTHER" id="PTHR11866:SF6">
    <property type="entry name" value="PROSTAGLANDIN E2 RECEPTOR EP4 SUBTYPE"/>
    <property type="match status" value="1"/>
</dbReference>
<dbReference type="InterPro" id="IPR008365">
    <property type="entry name" value="Prostanoid_rcpt"/>
</dbReference>
<dbReference type="FunFam" id="1.20.1070.10:FF:000101">
    <property type="entry name" value="Prostaglandin E2 receptor EP4 subtype"/>
    <property type="match status" value="1"/>
</dbReference>
<evidence type="ECO:0000256" key="5">
    <source>
        <dbReference type="ARBA" id="ARBA00022553"/>
    </source>
</evidence>
<feature type="transmembrane region" description="Helical" evidence="18">
    <location>
        <begin position="242"/>
        <end position="265"/>
    </location>
</feature>
<dbReference type="InterPro" id="IPR017452">
    <property type="entry name" value="GPCR_Rhodpsn_7TM"/>
</dbReference>
<keyword evidence="10" id="KW-1015">Disulfide bond</keyword>
<dbReference type="PRINTS" id="PR00586">
    <property type="entry name" value="PRSTNOIDEP4R"/>
</dbReference>
<dbReference type="Gene3D" id="1.20.1070.10">
    <property type="entry name" value="Rhodopsin 7-helix transmembrane proteins"/>
    <property type="match status" value="1"/>
</dbReference>
<feature type="transmembrane region" description="Helical" evidence="18">
    <location>
        <begin position="127"/>
        <end position="148"/>
    </location>
</feature>
<evidence type="ECO:0000313" key="20">
    <source>
        <dbReference type="EMBL" id="KAB5567546.1"/>
    </source>
</evidence>